<dbReference type="KEGG" id="bid:Bind_2032"/>
<protein>
    <submittedName>
        <fullName evidence="2">ABC nitrate/sulfonate/bicarbonate family transporter, periplasmic ligand binding protein</fullName>
    </submittedName>
</protein>
<reference evidence="2 3" key="2">
    <citation type="journal article" date="2010" name="J. Bacteriol.">
        <title>Complete genome sequence of Beijerinckia indica subsp. indica.</title>
        <authorList>
            <person name="Tamas I."/>
            <person name="Dedysh S.N."/>
            <person name="Liesack W."/>
            <person name="Stott M.B."/>
            <person name="Alam M."/>
            <person name="Murrell J.C."/>
            <person name="Dunfield P.F."/>
        </authorList>
    </citation>
    <scope>NUCLEOTIDE SEQUENCE [LARGE SCALE GENOMIC DNA]</scope>
    <source>
        <strain evidence="3">ATCC 9039 / DSM 1715 / NCIMB 8712</strain>
    </source>
</reference>
<name>B2IF89_BEII9</name>
<dbReference type="PROSITE" id="PS51257">
    <property type="entry name" value="PROKAR_LIPOPROTEIN"/>
    <property type="match status" value="1"/>
</dbReference>
<dbReference type="Pfam" id="PF09084">
    <property type="entry name" value="NMT1"/>
    <property type="match status" value="1"/>
</dbReference>
<sequence>MLMSKAFASASNACRLLTRRQTLTALGSNALLSACDFSTPPGPRDGAQSERTKIKLFLGDQARFTRAKVEAASVFDDAPFDYEWVNFQGAAPLFEALRAGAVDTAPAGDSPVLFAAFAGVPMKIVAVSVGTRAGSSVGIVVPAHSPIQTVADFKGQHIIVSSARGSISQYQLFGALAEVGLTAADVKISFMLPVDALSAFQAGHIGIWATFGTYLAMAEHDGGRIIRDGQGIHSGLGFITASDKALADPAKRLAIANLLDRLRRAEIWTNAHQDNYEQIFASLTNLPADVVHRVVTRELRQLQPVDEASIASLQQVADVFTRENVFEHAIDVHSLFETSVWPSTL</sequence>
<dbReference type="STRING" id="395963.Bind_2032"/>
<dbReference type="HOGENOM" id="CLU_028871_2_1_5"/>
<dbReference type="AlphaFoldDB" id="B2IF89"/>
<dbReference type="EMBL" id="CP001016">
    <property type="protein sequence ID" value="ACB95654.1"/>
    <property type="molecule type" value="Genomic_DNA"/>
</dbReference>
<dbReference type="CDD" id="cd13558">
    <property type="entry name" value="PBP2_SsuA_like_2"/>
    <property type="match status" value="1"/>
</dbReference>
<feature type="domain" description="SsuA/THI5-like" evidence="1">
    <location>
        <begin position="95"/>
        <end position="205"/>
    </location>
</feature>
<dbReference type="eggNOG" id="COG0715">
    <property type="taxonomic scope" value="Bacteria"/>
</dbReference>
<reference evidence="3" key="1">
    <citation type="submission" date="2008-03" db="EMBL/GenBank/DDBJ databases">
        <title>Complete sequence of chromosome of Beijerinckia indica subsp. indica ATCC 9039.</title>
        <authorList>
            <consortium name="US DOE Joint Genome Institute"/>
            <person name="Copeland A."/>
            <person name="Lucas S."/>
            <person name="Lapidus A."/>
            <person name="Glavina del Rio T."/>
            <person name="Dalin E."/>
            <person name="Tice H."/>
            <person name="Bruce D."/>
            <person name="Goodwin L."/>
            <person name="Pitluck S."/>
            <person name="LaButti K."/>
            <person name="Schmutz J."/>
            <person name="Larimer F."/>
            <person name="Land M."/>
            <person name="Hauser L."/>
            <person name="Kyrpides N."/>
            <person name="Mikhailova N."/>
            <person name="Dunfield P.F."/>
            <person name="Dedysh S.N."/>
            <person name="Liesack W."/>
            <person name="Saw J.H."/>
            <person name="Alam M."/>
            <person name="Chen Y."/>
            <person name="Murrell J.C."/>
            <person name="Richardson P."/>
        </authorList>
    </citation>
    <scope>NUCLEOTIDE SEQUENCE [LARGE SCALE GENOMIC DNA]</scope>
    <source>
        <strain evidence="3">ATCC 9039 / DSM 1715 / NCIMB 8712</strain>
    </source>
</reference>
<keyword evidence="3" id="KW-1185">Reference proteome</keyword>
<dbReference type="PANTHER" id="PTHR30024">
    <property type="entry name" value="ALIPHATIC SULFONATES-BINDING PROTEIN-RELATED"/>
    <property type="match status" value="1"/>
</dbReference>
<organism evidence="2 3">
    <name type="scientific">Beijerinckia indica subsp. indica (strain ATCC 9039 / DSM 1715 / NCIMB 8712)</name>
    <dbReference type="NCBI Taxonomy" id="395963"/>
    <lineage>
        <taxon>Bacteria</taxon>
        <taxon>Pseudomonadati</taxon>
        <taxon>Pseudomonadota</taxon>
        <taxon>Alphaproteobacteria</taxon>
        <taxon>Hyphomicrobiales</taxon>
        <taxon>Beijerinckiaceae</taxon>
        <taxon>Beijerinckia</taxon>
    </lineage>
</organism>
<dbReference type="InterPro" id="IPR015168">
    <property type="entry name" value="SsuA/THI5"/>
</dbReference>
<proteinExistence type="predicted"/>
<dbReference type="Proteomes" id="UP000001695">
    <property type="component" value="Chromosome"/>
</dbReference>
<dbReference type="Gene3D" id="3.40.190.10">
    <property type="entry name" value="Periplasmic binding protein-like II"/>
    <property type="match status" value="2"/>
</dbReference>
<evidence type="ECO:0000313" key="3">
    <source>
        <dbReference type="Proteomes" id="UP000001695"/>
    </source>
</evidence>
<accession>B2IF89</accession>
<dbReference type="SUPFAM" id="SSF53850">
    <property type="entry name" value="Periplasmic binding protein-like II"/>
    <property type="match status" value="1"/>
</dbReference>
<dbReference type="PANTHER" id="PTHR30024:SF48">
    <property type="entry name" value="ABC TRANSPORTER SUBSTRATE-BINDING PROTEIN"/>
    <property type="match status" value="1"/>
</dbReference>
<evidence type="ECO:0000313" key="2">
    <source>
        <dbReference type="EMBL" id="ACB95654.1"/>
    </source>
</evidence>
<evidence type="ECO:0000259" key="1">
    <source>
        <dbReference type="Pfam" id="PF09084"/>
    </source>
</evidence>
<gene>
    <name evidence="2" type="ordered locus">Bind_2032</name>
</gene>